<accession>A0A975G9S1</accession>
<dbReference type="KEGG" id="lamb:KBB96_00625"/>
<evidence type="ECO:0000256" key="2">
    <source>
        <dbReference type="SAM" id="Phobius"/>
    </source>
</evidence>
<dbReference type="Proteomes" id="UP000676169">
    <property type="component" value="Chromosome"/>
</dbReference>
<dbReference type="EMBL" id="CP073100">
    <property type="protein sequence ID" value="QUE51416.1"/>
    <property type="molecule type" value="Genomic_DNA"/>
</dbReference>
<feature type="transmembrane region" description="Helical" evidence="2">
    <location>
        <begin position="45"/>
        <end position="65"/>
    </location>
</feature>
<feature type="region of interest" description="Disordered" evidence="1">
    <location>
        <begin position="426"/>
        <end position="455"/>
    </location>
</feature>
<dbReference type="RefSeq" id="WP_211631555.1">
    <property type="nucleotide sequence ID" value="NZ_CP073100.1"/>
</dbReference>
<organism evidence="3 4">
    <name type="scientific">Luteolibacter ambystomatis</name>
    <dbReference type="NCBI Taxonomy" id="2824561"/>
    <lineage>
        <taxon>Bacteria</taxon>
        <taxon>Pseudomonadati</taxon>
        <taxon>Verrucomicrobiota</taxon>
        <taxon>Verrucomicrobiia</taxon>
        <taxon>Verrucomicrobiales</taxon>
        <taxon>Verrucomicrobiaceae</taxon>
        <taxon>Luteolibacter</taxon>
    </lineage>
</organism>
<keyword evidence="2" id="KW-0472">Membrane</keyword>
<gene>
    <name evidence="3" type="ORF">KBB96_00625</name>
</gene>
<name>A0A975G9S1_9BACT</name>
<proteinExistence type="predicted"/>
<keyword evidence="4" id="KW-1185">Reference proteome</keyword>
<evidence type="ECO:0000313" key="3">
    <source>
        <dbReference type="EMBL" id="QUE51416.1"/>
    </source>
</evidence>
<keyword evidence="2" id="KW-1133">Transmembrane helix</keyword>
<evidence type="ECO:0000256" key="1">
    <source>
        <dbReference type="SAM" id="MobiDB-lite"/>
    </source>
</evidence>
<reference evidence="3" key="1">
    <citation type="submission" date="2021-04" db="EMBL/GenBank/DDBJ databases">
        <title>Luteolibacter sp. 32A isolated from the skin of an Anderson's salamander (Ambystoma andersonii).</title>
        <authorList>
            <person name="Spergser J."/>
            <person name="Busse H.-J."/>
        </authorList>
    </citation>
    <scope>NUCLEOTIDE SEQUENCE</scope>
    <source>
        <strain evidence="3">32A</strain>
    </source>
</reference>
<protein>
    <submittedName>
        <fullName evidence="3">Uncharacterized protein</fullName>
    </submittedName>
</protein>
<sequence>METEQLQSFNERLSQWISSQGFWFQLRYSMAGGSYSSATYHFLRLMFRIFLFLLVVGLGCGVYLVKRVDMKNFPKQLAAAIGSKLDASEAKVEGFQRVQGRFNVRRLKLTGGPNAYYSSVFASNVRCDMGLLDGLIGTWKPGPVSVTRLDAEIRAGAEDAAEASRHAESFLRVFPSFDVTSVEVADATLRWGYSEHTRGRIENSRLTAQRVAEGWRLVFRGGRFTQNWLRGLEIEKLSVLATASGLEVEEGVLNVKQRDDAGSTGTITFKGVTVGAGDRPAVSGTVHLQRVDLEALLPERLGGFIEGSISGDFKLSGSTNSPDGIGFAGQVALDGGDMVTLRDRLPLLSALTHVDAFNNYRKVPFTEGSFYFKSGGSNLDIRDVKLKAKADLMTLVGRMRVRPPTDAEMEADLSRKSSKELAPVFSRNDVDEHADEEVERAGDSKAAPAKSANGAPLDTGYFANGGQVQFEAKTVSKGKEALARTLRYEGDFQITIQGDSFARAPELKALYPSDPATGRIKLDVPLSGTIYDLTVKQAEELVVKGRRD</sequence>
<dbReference type="AlphaFoldDB" id="A0A975G9S1"/>
<keyword evidence="2" id="KW-0812">Transmembrane</keyword>
<evidence type="ECO:0000313" key="4">
    <source>
        <dbReference type="Proteomes" id="UP000676169"/>
    </source>
</evidence>